<organism evidence="3 4">
    <name type="scientific">Kordiimonas sediminis</name>
    <dbReference type="NCBI Taxonomy" id="1735581"/>
    <lineage>
        <taxon>Bacteria</taxon>
        <taxon>Pseudomonadati</taxon>
        <taxon>Pseudomonadota</taxon>
        <taxon>Alphaproteobacteria</taxon>
        <taxon>Kordiimonadales</taxon>
        <taxon>Kordiimonadaceae</taxon>
        <taxon>Kordiimonas</taxon>
    </lineage>
</organism>
<feature type="domain" description="WYL" evidence="1">
    <location>
        <begin position="151"/>
        <end position="218"/>
    </location>
</feature>
<gene>
    <name evidence="3" type="ORF">GCM10017044_03150</name>
</gene>
<dbReference type="RefSeq" id="WP_191249809.1">
    <property type="nucleotide sequence ID" value="NZ_BNCI01000001.1"/>
</dbReference>
<dbReference type="PANTHER" id="PTHR34580">
    <property type="match status" value="1"/>
</dbReference>
<name>A0A919ALG4_9PROT</name>
<evidence type="ECO:0000259" key="1">
    <source>
        <dbReference type="Pfam" id="PF13280"/>
    </source>
</evidence>
<dbReference type="InterPro" id="IPR057727">
    <property type="entry name" value="WCX_dom"/>
</dbReference>
<keyword evidence="4" id="KW-1185">Reference proteome</keyword>
<dbReference type="AlphaFoldDB" id="A0A919ALG4"/>
<proteinExistence type="predicted"/>
<reference evidence="3" key="2">
    <citation type="submission" date="2020-09" db="EMBL/GenBank/DDBJ databases">
        <authorList>
            <person name="Sun Q."/>
            <person name="Kim S."/>
        </authorList>
    </citation>
    <scope>NUCLEOTIDE SEQUENCE</scope>
    <source>
        <strain evidence="3">KCTC 42590</strain>
    </source>
</reference>
<sequence length="327" mass="37476">MRFEKLMQVLDLALEMQARHMGLSLNDIKDKLDVSHRTAQRIVRGLETVFPQLEQLEGEDREYRWRLPAGSLNGFLNIEAEEVAALEIAAVQLTTSGRQVEAEKLNSLEQKLRVALRSDVRRRIEPDLEVLMQAEGLIAIPGPKRAIPAQTVKTIRQAIMAGTRILIRYRKREGEEADYKLDPYGFLYGHRHYLIAFKPEGGEDYVRKFRLGDILSVTLLNEPFTRLNDFNLQEYSDQSFGVFADGPFDAEWLFTKEAADTAADYVFHPSQTIARNQNGSLTVKFRAGGLQEMAWHLVIWGENVEVIKPVELVEMMKNQMNQWDTLP</sequence>
<reference evidence="3" key="1">
    <citation type="journal article" date="2014" name="Int. J. Syst. Evol. Microbiol.">
        <title>Complete genome sequence of Corynebacterium casei LMG S-19264T (=DSM 44701T), isolated from a smear-ripened cheese.</title>
        <authorList>
            <consortium name="US DOE Joint Genome Institute (JGI-PGF)"/>
            <person name="Walter F."/>
            <person name="Albersmeier A."/>
            <person name="Kalinowski J."/>
            <person name="Ruckert C."/>
        </authorList>
    </citation>
    <scope>NUCLEOTIDE SEQUENCE</scope>
    <source>
        <strain evidence="3">KCTC 42590</strain>
    </source>
</reference>
<dbReference type="PROSITE" id="PS52050">
    <property type="entry name" value="WYL"/>
    <property type="match status" value="1"/>
</dbReference>
<dbReference type="Pfam" id="PF13280">
    <property type="entry name" value="WYL"/>
    <property type="match status" value="1"/>
</dbReference>
<protein>
    <submittedName>
        <fullName evidence="3">WYL domain-containing protein</fullName>
    </submittedName>
</protein>
<feature type="domain" description="WCX" evidence="2">
    <location>
        <begin position="253"/>
        <end position="320"/>
    </location>
</feature>
<comment type="caution">
    <text evidence="3">The sequence shown here is derived from an EMBL/GenBank/DDBJ whole genome shotgun (WGS) entry which is preliminary data.</text>
</comment>
<dbReference type="InterPro" id="IPR051534">
    <property type="entry name" value="CBASS_pafABC_assoc_protein"/>
</dbReference>
<evidence type="ECO:0000259" key="2">
    <source>
        <dbReference type="Pfam" id="PF25583"/>
    </source>
</evidence>
<evidence type="ECO:0000313" key="3">
    <source>
        <dbReference type="EMBL" id="GHF12557.1"/>
    </source>
</evidence>
<dbReference type="Pfam" id="PF25583">
    <property type="entry name" value="WCX"/>
    <property type="match status" value="1"/>
</dbReference>
<dbReference type="PANTHER" id="PTHR34580:SF3">
    <property type="entry name" value="PROTEIN PAFB"/>
    <property type="match status" value="1"/>
</dbReference>
<dbReference type="Proteomes" id="UP000630923">
    <property type="component" value="Unassembled WGS sequence"/>
</dbReference>
<dbReference type="InterPro" id="IPR026881">
    <property type="entry name" value="WYL_dom"/>
</dbReference>
<accession>A0A919ALG4</accession>
<dbReference type="EMBL" id="BNCI01000001">
    <property type="protein sequence ID" value="GHF12557.1"/>
    <property type="molecule type" value="Genomic_DNA"/>
</dbReference>
<evidence type="ECO:0000313" key="4">
    <source>
        <dbReference type="Proteomes" id="UP000630923"/>
    </source>
</evidence>